<name>A0A1G7HUL6_CHIFI</name>
<gene>
    <name evidence="1" type="ORF">SAMN04488121_101611</name>
</gene>
<organism evidence="1 2">
    <name type="scientific">Chitinophaga filiformis</name>
    <name type="common">Myxococcus filiformis</name>
    <name type="synonym">Flexibacter filiformis</name>
    <dbReference type="NCBI Taxonomy" id="104663"/>
    <lineage>
        <taxon>Bacteria</taxon>
        <taxon>Pseudomonadati</taxon>
        <taxon>Bacteroidota</taxon>
        <taxon>Chitinophagia</taxon>
        <taxon>Chitinophagales</taxon>
        <taxon>Chitinophagaceae</taxon>
        <taxon>Chitinophaga</taxon>
    </lineage>
</organism>
<dbReference type="AlphaFoldDB" id="A0A1G7HUL6"/>
<sequence length="346" mass="38826">MLPGSSRGSDLKENDMRKVLFILLIPFTAFAQQVVITGKVPDAPDSIDVFVYKPIGTYFNSLYKQSAGKVTNHQFTLTVPMDAPGYITVENKYVKSVLYVEPGDSVDIGISREGSADKKIYSGSNAAGHDLFNNDTPFSPDQLSSAMDRVMDTARSVNGALWGMRSTLFDLKAPLLVHLRKGQVSVGFYESMVTTLESRLVYYLLNSVGKRLENPADRKNKALNEKELKQIVQDASDLYDPFDVKYVSSPGVDQLIAKKCYLIKKGYIRGGASMMDFWQRFDESYRLFAYAPANLHEMVAGNEFLANIPDHHKGNAAQIELFYYFKTNFPKSAYIPLVQELLSRKQ</sequence>
<accession>A0A1G7HUL6</accession>
<dbReference type="EMBL" id="FNBN01000001">
    <property type="protein sequence ID" value="SDF04217.1"/>
    <property type="molecule type" value="Genomic_DNA"/>
</dbReference>
<evidence type="ECO:0000313" key="1">
    <source>
        <dbReference type="EMBL" id="SDF04217.1"/>
    </source>
</evidence>
<reference evidence="1 2" key="1">
    <citation type="submission" date="2016-10" db="EMBL/GenBank/DDBJ databases">
        <authorList>
            <person name="de Groot N.N."/>
        </authorList>
    </citation>
    <scope>NUCLEOTIDE SEQUENCE [LARGE SCALE GENOMIC DNA]</scope>
    <source>
        <strain evidence="1 2">DSM 527</strain>
    </source>
</reference>
<proteinExistence type="predicted"/>
<dbReference type="Proteomes" id="UP000199045">
    <property type="component" value="Unassembled WGS sequence"/>
</dbReference>
<dbReference type="STRING" id="104663.SAMN04488121_101611"/>
<evidence type="ECO:0000313" key="2">
    <source>
        <dbReference type="Proteomes" id="UP000199045"/>
    </source>
</evidence>
<protein>
    <submittedName>
        <fullName evidence="1">Uncharacterized protein</fullName>
    </submittedName>
</protein>